<name>A0AAN0NEI4_9RHOB</name>
<dbReference type="AlphaFoldDB" id="A0AAN0NEI4"/>
<reference evidence="1 2" key="1">
    <citation type="submission" date="2024-04" db="EMBL/GenBank/DDBJ databases">
        <title>Phylogenomic analyses of a clade within the roseobacter group suggest taxonomic reassignments of species of the genera Aestuariivita, Citreicella, Loktanella, Nautella, Pelagibaca, Ruegeria, Thalassobius, Thiobacimonas and Tropicibacter, and the proposal o.</title>
        <authorList>
            <person name="Jeon C.O."/>
        </authorList>
    </citation>
    <scope>NUCLEOTIDE SEQUENCE [LARGE SCALE GENOMIC DNA]</scope>
    <source>
        <strain evidence="1 2">G8-12</strain>
    </source>
</reference>
<evidence type="ECO:0000313" key="1">
    <source>
        <dbReference type="EMBL" id="WZU62867.1"/>
    </source>
</evidence>
<dbReference type="EMBL" id="CP151762">
    <property type="protein sequence ID" value="WZU62867.1"/>
    <property type="molecule type" value="Genomic_DNA"/>
</dbReference>
<dbReference type="Gene3D" id="3.90.1150.10">
    <property type="entry name" value="Aspartate Aminotransferase, domain 1"/>
    <property type="match status" value="1"/>
</dbReference>
<dbReference type="RefSeq" id="WP_342069263.1">
    <property type="nucleotide sequence ID" value="NZ_CP151762.1"/>
</dbReference>
<keyword evidence="2" id="KW-1185">Reference proteome</keyword>
<dbReference type="KEGG" id="yag:AABB28_13460"/>
<accession>A0AAN0NEI4</accession>
<dbReference type="InterPro" id="IPR015422">
    <property type="entry name" value="PyrdxlP-dep_Trfase_small"/>
</dbReference>
<protein>
    <submittedName>
        <fullName evidence="1">Uncharacterized protein</fullName>
    </submittedName>
</protein>
<proteinExistence type="predicted"/>
<dbReference type="Proteomes" id="UP001451782">
    <property type="component" value="Chromosome"/>
</dbReference>
<evidence type="ECO:0000313" key="2">
    <source>
        <dbReference type="Proteomes" id="UP001451782"/>
    </source>
</evidence>
<organism evidence="1 2">
    <name type="scientific">Yoonia algicola</name>
    <dbReference type="NCBI Taxonomy" id="3137368"/>
    <lineage>
        <taxon>Bacteria</taxon>
        <taxon>Pseudomonadati</taxon>
        <taxon>Pseudomonadota</taxon>
        <taxon>Alphaproteobacteria</taxon>
        <taxon>Rhodobacterales</taxon>
        <taxon>Paracoccaceae</taxon>
        <taxon>Yoonia</taxon>
    </lineage>
</organism>
<gene>
    <name evidence="1" type="ORF">AABB28_13460</name>
</gene>
<sequence length="98" mass="11100">MADYGIDPFWMSHEPWIVAEPFTPEAGELWSKEDIDLWIDVIAKIADEARTDPEMVKSAPHNQPVAQVNGDVFEDPKKWAMTWRAYQRKLGTPDGSGA</sequence>